<evidence type="ECO:0000256" key="1">
    <source>
        <dbReference type="ARBA" id="ARBA00000085"/>
    </source>
</evidence>
<dbReference type="PRINTS" id="PR00344">
    <property type="entry name" value="BCTRLSENSOR"/>
</dbReference>
<dbReference type="InterPro" id="IPR003594">
    <property type="entry name" value="HATPase_dom"/>
</dbReference>
<comment type="catalytic activity">
    <reaction evidence="1">
        <text>ATP + protein L-histidine = ADP + protein N-phospho-L-histidine.</text>
        <dbReference type="EC" id="2.7.13.3"/>
    </reaction>
</comment>
<dbReference type="InterPro" id="IPR036890">
    <property type="entry name" value="HATPase_C_sf"/>
</dbReference>
<keyword evidence="4 6" id="KW-0418">Kinase</keyword>
<evidence type="ECO:0000256" key="3">
    <source>
        <dbReference type="ARBA" id="ARBA00022679"/>
    </source>
</evidence>
<evidence type="ECO:0000259" key="5">
    <source>
        <dbReference type="PROSITE" id="PS50109"/>
    </source>
</evidence>
<dbReference type="RefSeq" id="WP_021132165.1">
    <property type="nucleotide sequence ID" value="NZ_AQPH01000029.1"/>
</dbReference>
<dbReference type="InterPro" id="IPR004358">
    <property type="entry name" value="Sig_transdc_His_kin-like_C"/>
</dbReference>
<dbReference type="PANTHER" id="PTHR43047">
    <property type="entry name" value="TWO-COMPONENT HISTIDINE PROTEIN KINASE"/>
    <property type="match status" value="1"/>
</dbReference>
<dbReference type="GO" id="GO:0005886">
    <property type="term" value="C:plasma membrane"/>
    <property type="evidence" value="ECO:0007669"/>
    <property type="project" value="TreeGrafter"/>
</dbReference>
<sequence>YDTGIGIEADKQDRVFDAFFQVGNPERDRAKGLGLGLAIVVRLARLLRHRIGLQSIPGRGSVFTVSVPMIAAPAAPPLPPGQTVG</sequence>
<keyword evidence="3" id="KW-0808">Transferase</keyword>
<dbReference type="Gene3D" id="3.30.565.10">
    <property type="entry name" value="Histidine kinase-like ATPase, C-terminal domain"/>
    <property type="match status" value="1"/>
</dbReference>
<comment type="caution">
    <text evidence="6">The sequence shown here is derived from an EMBL/GenBank/DDBJ whole genome shotgun (WGS) entry which is preliminary data.</text>
</comment>
<dbReference type="PANTHER" id="PTHR43047:SF9">
    <property type="entry name" value="HISTIDINE KINASE"/>
    <property type="match status" value="1"/>
</dbReference>
<feature type="non-terminal residue" evidence="6">
    <location>
        <position position="1"/>
    </location>
</feature>
<gene>
    <name evidence="6" type="ORF">K678_09156</name>
</gene>
<dbReference type="PROSITE" id="PS50109">
    <property type="entry name" value="HIS_KIN"/>
    <property type="match status" value="1"/>
</dbReference>
<dbReference type="GO" id="GO:0000155">
    <property type="term" value="F:phosphorelay sensor kinase activity"/>
    <property type="evidence" value="ECO:0007669"/>
    <property type="project" value="TreeGrafter"/>
</dbReference>
<dbReference type="GO" id="GO:0009927">
    <property type="term" value="F:histidine phosphotransfer kinase activity"/>
    <property type="evidence" value="ECO:0007669"/>
    <property type="project" value="TreeGrafter"/>
</dbReference>
<dbReference type="SUPFAM" id="SSF55874">
    <property type="entry name" value="ATPase domain of HSP90 chaperone/DNA topoisomerase II/histidine kinase"/>
    <property type="match status" value="1"/>
</dbReference>
<dbReference type="Pfam" id="PF02518">
    <property type="entry name" value="HATPase_c"/>
    <property type="match status" value="1"/>
</dbReference>
<dbReference type="EMBL" id="AQPH01000029">
    <property type="protein sequence ID" value="EPY01820.1"/>
    <property type="molecule type" value="Genomic_DNA"/>
</dbReference>
<evidence type="ECO:0000256" key="4">
    <source>
        <dbReference type="ARBA" id="ARBA00022777"/>
    </source>
</evidence>
<dbReference type="AlphaFoldDB" id="S9TTG9"/>
<dbReference type="Proteomes" id="UP000015350">
    <property type="component" value="Unassembled WGS sequence"/>
</dbReference>
<accession>S9TTG9</accession>
<evidence type="ECO:0000313" key="7">
    <source>
        <dbReference type="Proteomes" id="UP000015350"/>
    </source>
</evidence>
<feature type="domain" description="Histidine kinase" evidence="5">
    <location>
        <begin position="1"/>
        <end position="71"/>
    </location>
</feature>
<organism evidence="6 7">
    <name type="scientific">Magnetospirillum fulvum MGU-K5</name>
    <dbReference type="NCBI Taxonomy" id="1316936"/>
    <lineage>
        <taxon>Bacteria</taxon>
        <taxon>Pseudomonadati</taxon>
        <taxon>Pseudomonadota</taxon>
        <taxon>Alphaproteobacteria</taxon>
        <taxon>Rhodospirillales</taxon>
        <taxon>Rhodospirillaceae</taxon>
        <taxon>Magnetospirillum</taxon>
    </lineage>
</organism>
<dbReference type="InterPro" id="IPR005467">
    <property type="entry name" value="His_kinase_dom"/>
</dbReference>
<dbReference type="eggNOG" id="COG2205">
    <property type="taxonomic scope" value="Bacteria"/>
</dbReference>
<dbReference type="PATRIC" id="fig|1316936.3.peg.1829"/>
<evidence type="ECO:0000256" key="2">
    <source>
        <dbReference type="ARBA" id="ARBA00012438"/>
    </source>
</evidence>
<protein>
    <recommendedName>
        <fullName evidence="2">histidine kinase</fullName>
        <ecNumber evidence="2">2.7.13.3</ecNumber>
    </recommendedName>
</protein>
<name>S9TTG9_MAGFU</name>
<proteinExistence type="predicted"/>
<evidence type="ECO:0000313" key="6">
    <source>
        <dbReference type="EMBL" id="EPY01820.1"/>
    </source>
</evidence>
<reference evidence="6 7" key="1">
    <citation type="submission" date="2013-04" db="EMBL/GenBank/DDBJ databases">
        <authorList>
            <person name="Kuznetsov B."/>
            <person name="Ivanovsky R."/>
        </authorList>
    </citation>
    <scope>NUCLEOTIDE SEQUENCE [LARGE SCALE GENOMIC DNA]</scope>
    <source>
        <strain evidence="6 7">MGU-K5</strain>
    </source>
</reference>
<dbReference type="EC" id="2.7.13.3" evidence="2"/>